<accession>A0A8X6U4V5</accession>
<evidence type="ECO:0000256" key="3">
    <source>
        <dbReference type="ARBA" id="ARBA00022737"/>
    </source>
</evidence>
<evidence type="ECO:0000256" key="7">
    <source>
        <dbReference type="ARBA" id="ARBA00037948"/>
    </source>
</evidence>
<keyword evidence="11" id="KW-1185">Reference proteome</keyword>
<proteinExistence type="inferred from homology"/>
<comment type="subcellular location">
    <subcellularLocation>
        <location evidence="1">Nucleus</location>
    </subcellularLocation>
</comment>
<keyword evidence="5" id="KW-0862">Zinc</keyword>
<evidence type="ECO:0000256" key="8">
    <source>
        <dbReference type="PROSITE-ProRule" id="PRU00042"/>
    </source>
</evidence>
<gene>
    <name evidence="10" type="ORF">NPIL_574581</name>
</gene>
<dbReference type="Pfam" id="PF00096">
    <property type="entry name" value="zf-C2H2"/>
    <property type="match status" value="2"/>
</dbReference>
<dbReference type="PROSITE" id="PS50157">
    <property type="entry name" value="ZINC_FINGER_C2H2_2"/>
    <property type="match status" value="5"/>
</dbReference>
<name>A0A8X6U4V5_NEPPI</name>
<evidence type="ECO:0000256" key="2">
    <source>
        <dbReference type="ARBA" id="ARBA00022723"/>
    </source>
</evidence>
<dbReference type="SMART" id="SM00355">
    <property type="entry name" value="ZnF_C2H2"/>
    <property type="match status" value="5"/>
</dbReference>
<feature type="domain" description="C2H2-type" evidence="9">
    <location>
        <begin position="171"/>
        <end position="198"/>
    </location>
</feature>
<evidence type="ECO:0000256" key="1">
    <source>
        <dbReference type="ARBA" id="ARBA00004123"/>
    </source>
</evidence>
<dbReference type="Proteomes" id="UP000887013">
    <property type="component" value="Unassembled WGS sequence"/>
</dbReference>
<sequence>MSIWKIDSSASSDMEPLDLSMKKISCEKHFASNDDVKSMDLSLNFQEKDAGCSNKHHSNHHEDDKILLKMPNTHSNNGKAILQMETSTRKTSSSQSVVSAGLPTGNDVTQGRKCVFYCKVCKQQLQSSQSVTQHQRTPTGERLFTCKHCGNLFTLEFYLSQHLKTHTSLGCVCPICGKELARFYSLQNHFRMHTGEKPFICDKCPKSYGSSSSLKNHQLTHSGEKFQCSECLQAFSYKGTLRMHRIKFCRKMHPKK</sequence>
<dbReference type="PROSITE" id="PS00028">
    <property type="entry name" value="ZINC_FINGER_C2H2_1"/>
    <property type="match status" value="3"/>
</dbReference>
<feature type="domain" description="C2H2-type" evidence="9">
    <location>
        <begin position="226"/>
        <end position="256"/>
    </location>
</feature>
<keyword evidence="3" id="KW-0677">Repeat</keyword>
<keyword evidence="6" id="KW-0539">Nucleus</keyword>
<dbReference type="Gene3D" id="3.30.160.60">
    <property type="entry name" value="Classic Zinc Finger"/>
    <property type="match status" value="3"/>
</dbReference>
<evidence type="ECO:0000256" key="4">
    <source>
        <dbReference type="ARBA" id="ARBA00022771"/>
    </source>
</evidence>
<dbReference type="FunFam" id="3.30.160.60:FF:000100">
    <property type="entry name" value="Zinc finger 45-like"/>
    <property type="match status" value="1"/>
</dbReference>
<dbReference type="InterPro" id="IPR036236">
    <property type="entry name" value="Znf_C2H2_sf"/>
</dbReference>
<dbReference type="EMBL" id="BMAW01118222">
    <property type="protein sequence ID" value="GFT78621.1"/>
    <property type="molecule type" value="Genomic_DNA"/>
</dbReference>
<dbReference type="PANTHER" id="PTHR24388:SF54">
    <property type="entry name" value="PROTEIN ESCARGOT"/>
    <property type="match status" value="1"/>
</dbReference>
<reference evidence="10" key="1">
    <citation type="submission" date="2020-08" db="EMBL/GenBank/DDBJ databases">
        <title>Multicomponent nature underlies the extraordinary mechanical properties of spider dragline silk.</title>
        <authorList>
            <person name="Kono N."/>
            <person name="Nakamura H."/>
            <person name="Mori M."/>
            <person name="Yoshida Y."/>
            <person name="Ohtoshi R."/>
            <person name="Malay A.D."/>
            <person name="Moran D.A.P."/>
            <person name="Tomita M."/>
            <person name="Numata K."/>
            <person name="Arakawa K."/>
        </authorList>
    </citation>
    <scope>NUCLEOTIDE SEQUENCE</scope>
</reference>
<comment type="similarity">
    <text evidence="7">Belongs to the snail C2H2-type zinc-finger protein family.</text>
</comment>
<keyword evidence="2" id="KW-0479">Metal-binding</keyword>
<feature type="domain" description="C2H2-type" evidence="9">
    <location>
        <begin position="144"/>
        <end position="167"/>
    </location>
</feature>
<dbReference type="GO" id="GO:0000981">
    <property type="term" value="F:DNA-binding transcription factor activity, RNA polymerase II-specific"/>
    <property type="evidence" value="ECO:0007669"/>
    <property type="project" value="TreeGrafter"/>
</dbReference>
<evidence type="ECO:0000259" key="9">
    <source>
        <dbReference type="PROSITE" id="PS50157"/>
    </source>
</evidence>
<dbReference type="PANTHER" id="PTHR24388">
    <property type="entry name" value="ZINC FINGER PROTEIN"/>
    <property type="match status" value="1"/>
</dbReference>
<dbReference type="GO" id="GO:0005634">
    <property type="term" value="C:nucleus"/>
    <property type="evidence" value="ECO:0007669"/>
    <property type="project" value="UniProtKB-SubCell"/>
</dbReference>
<feature type="domain" description="C2H2-type" evidence="9">
    <location>
        <begin position="116"/>
        <end position="143"/>
    </location>
</feature>
<dbReference type="InterPro" id="IPR050527">
    <property type="entry name" value="Snail/Krueppel_Znf"/>
</dbReference>
<dbReference type="AlphaFoldDB" id="A0A8X6U4V5"/>
<dbReference type="GO" id="GO:0008270">
    <property type="term" value="F:zinc ion binding"/>
    <property type="evidence" value="ECO:0007669"/>
    <property type="project" value="UniProtKB-KW"/>
</dbReference>
<dbReference type="OrthoDB" id="9622403at2759"/>
<evidence type="ECO:0000313" key="11">
    <source>
        <dbReference type="Proteomes" id="UP000887013"/>
    </source>
</evidence>
<protein>
    <recommendedName>
        <fullName evidence="9">C2H2-type domain-containing protein</fullName>
    </recommendedName>
</protein>
<comment type="caution">
    <text evidence="10">The sequence shown here is derived from an EMBL/GenBank/DDBJ whole genome shotgun (WGS) entry which is preliminary data.</text>
</comment>
<keyword evidence="4 8" id="KW-0863">Zinc-finger</keyword>
<dbReference type="GO" id="GO:0000978">
    <property type="term" value="F:RNA polymerase II cis-regulatory region sequence-specific DNA binding"/>
    <property type="evidence" value="ECO:0007669"/>
    <property type="project" value="TreeGrafter"/>
</dbReference>
<dbReference type="FunFam" id="3.30.160.60:FF:002343">
    <property type="entry name" value="Zinc finger protein 33A"/>
    <property type="match status" value="1"/>
</dbReference>
<dbReference type="SUPFAM" id="SSF57667">
    <property type="entry name" value="beta-beta-alpha zinc fingers"/>
    <property type="match status" value="2"/>
</dbReference>
<feature type="domain" description="C2H2-type" evidence="9">
    <location>
        <begin position="199"/>
        <end position="226"/>
    </location>
</feature>
<evidence type="ECO:0000256" key="5">
    <source>
        <dbReference type="ARBA" id="ARBA00022833"/>
    </source>
</evidence>
<evidence type="ECO:0000313" key="10">
    <source>
        <dbReference type="EMBL" id="GFT78621.1"/>
    </source>
</evidence>
<dbReference type="InterPro" id="IPR013087">
    <property type="entry name" value="Znf_C2H2_type"/>
</dbReference>
<organism evidence="10 11">
    <name type="scientific">Nephila pilipes</name>
    <name type="common">Giant wood spider</name>
    <name type="synonym">Nephila maculata</name>
    <dbReference type="NCBI Taxonomy" id="299642"/>
    <lineage>
        <taxon>Eukaryota</taxon>
        <taxon>Metazoa</taxon>
        <taxon>Ecdysozoa</taxon>
        <taxon>Arthropoda</taxon>
        <taxon>Chelicerata</taxon>
        <taxon>Arachnida</taxon>
        <taxon>Araneae</taxon>
        <taxon>Araneomorphae</taxon>
        <taxon>Entelegynae</taxon>
        <taxon>Araneoidea</taxon>
        <taxon>Nephilidae</taxon>
        <taxon>Nephila</taxon>
    </lineage>
</organism>
<evidence type="ECO:0000256" key="6">
    <source>
        <dbReference type="ARBA" id="ARBA00023242"/>
    </source>
</evidence>